<proteinExistence type="predicted"/>
<feature type="compositionally biased region" description="Basic and acidic residues" evidence="1">
    <location>
        <begin position="564"/>
        <end position="577"/>
    </location>
</feature>
<feature type="region of interest" description="Disordered" evidence="1">
    <location>
        <begin position="564"/>
        <end position="595"/>
    </location>
</feature>
<accession>A0AAV4UPW0</accession>
<evidence type="ECO:0000256" key="1">
    <source>
        <dbReference type="SAM" id="MobiDB-lite"/>
    </source>
</evidence>
<keyword evidence="2" id="KW-0808">Transferase</keyword>
<sequence>MELSKEAEINQIEDGSISKISESQIEELNLSKATDSEFVETLEVEAENSYPEESSLSLMSHFYDEWIENVKASDASSTFQIDVRSLYVTNDYSESASSGNASENEDFINSSISQDFQSPPLVCSSDQSDELVASISQVTENFSYKLPDQKVIEVNDEQDESFMERPSFEEIPHHVDSSPDYYSSTNNLLVIPESSAKSKEDSSSETTEDTDSDLFLEPYSSQDEFETDPKSRSHHLYAEIDSDTGFSSGSDSGRRSSKLKYYAKESMVITSEEEEVSKSIQDANTIVDHPVEEQTNVKLEEKEKIAEMSSHSVTKSVHSCSTEESIEKNVNVDQTQTTSTAKRKTATKDIVEENYLPQEILERAVTPISIKRVPSVESDLTFVDIENDLNEQIIETKICEEFTKPPTVEYFYGPLPQTITNEIEQDSNEFFVEALDLLDACASEVENNILDNSLSTQSLDAKFKLSTDSEDISESLASFHDTEDDLLSDSISEYLPIADEVSISKSTADQREGNTVDSSQEIVSDIPTSSTTDLSSKDDKEIKHTSKEINKEVLIEKVEENQFYENKTRSDSEHELSSETVLLSPLSDNIPSPEDIDPTIETDDILHESEIEESLYMEAIAEITSPIGDTFTKSKDLKDKISSSVNENMNILDKSECKEESDSMFSSTVQQTDDKLEESFYSESITDYFSLNKESNLISSENNQVEDLYEKSIPEYFSAEVDSINVNYTEETLQHPEEFLIPQVSSESIIAENVTLSHTVLDIHDQPDSQEAEISVYEEIPEHLENFEEPDLQKIKTTCGQTDIPPVPSDIVRYLYYDDSIKFEEDPSFFVKNLLILCILMNHHHCMKE</sequence>
<evidence type="ECO:0000313" key="2">
    <source>
        <dbReference type="EMBL" id="GIY59793.1"/>
    </source>
</evidence>
<dbReference type="AlphaFoldDB" id="A0AAV4UPW0"/>
<reference evidence="2 3" key="1">
    <citation type="submission" date="2021-06" db="EMBL/GenBank/DDBJ databases">
        <title>Caerostris extrusa draft genome.</title>
        <authorList>
            <person name="Kono N."/>
            <person name="Arakawa K."/>
        </authorList>
    </citation>
    <scope>NUCLEOTIDE SEQUENCE [LARGE SCALE GENOMIC DNA]</scope>
</reference>
<dbReference type="GO" id="GO:0016740">
    <property type="term" value="F:transferase activity"/>
    <property type="evidence" value="ECO:0007669"/>
    <property type="project" value="UniProtKB-KW"/>
</dbReference>
<dbReference type="EMBL" id="BPLR01013243">
    <property type="protein sequence ID" value="GIY59793.1"/>
    <property type="molecule type" value="Genomic_DNA"/>
</dbReference>
<comment type="caution">
    <text evidence="2">The sequence shown here is derived from an EMBL/GenBank/DDBJ whole genome shotgun (WGS) entry which is preliminary data.</text>
</comment>
<keyword evidence="3" id="KW-1185">Reference proteome</keyword>
<feature type="region of interest" description="Disordered" evidence="1">
    <location>
        <begin position="505"/>
        <end position="541"/>
    </location>
</feature>
<dbReference type="Proteomes" id="UP001054945">
    <property type="component" value="Unassembled WGS sequence"/>
</dbReference>
<protein>
    <submittedName>
        <fullName evidence="2">RBR-type E3 ubiquitin transferase</fullName>
    </submittedName>
</protein>
<gene>
    <name evidence="2" type="primary">Rnf31_0</name>
    <name evidence="2" type="ORF">CEXT_435881</name>
</gene>
<evidence type="ECO:0000313" key="3">
    <source>
        <dbReference type="Proteomes" id="UP001054945"/>
    </source>
</evidence>
<feature type="region of interest" description="Disordered" evidence="1">
    <location>
        <begin position="192"/>
        <end position="257"/>
    </location>
</feature>
<name>A0AAV4UPW0_CAEEX</name>
<organism evidence="2 3">
    <name type="scientific">Caerostris extrusa</name>
    <name type="common">Bark spider</name>
    <name type="synonym">Caerostris bankana</name>
    <dbReference type="NCBI Taxonomy" id="172846"/>
    <lineage>
        <taxon>Eukaryota</taxon>
        <taxon>Metazoa</taxon>
        <taxon>Ecdysozoa</taxon>
        <taxon>Arthropoda</taxon>
        <taxon>Chelicerata</taxon>
        <taxon>Arachnida</taxon>
        <taxon>Araneae</taxon>
        <taxon>Araneomorphae</taxon>
        <taxon>Entelegynae</taxon>
        <taxon>Araneoidea</taxon>
        <taxon>Araneidae</taxon>
        <taxon>Caerostris</taxon>
    </lineage>
</organism>
<feature type="compositionally biased region" description="Polar residues" evidence="1">
    <location>
        <begin position="578"/>
        <end position="590"/>
    </location>
</feature>